<evidence type="ECO:0000256" key="1">
    <source>
        <dbReference type="SAM" id="MobiDB-lite"/>
    </source>
</evidence>
<evidence type="ECO:0000313" key="3">
    <source>
        <dbReference type="Proteomes" id="UP001372834"/>
    </source>
</evidence>
<proteinExistence type="predicted"/>
<sequence length="735" mass="84575">MKLIDRCDLNYGWSHFLYPFYKHRQLTKEYIKGPYTIPMLMCSHPYIALNKRDGSPLKLQNGIPDSWAEYLTYKCLPINKFLKPNMFKEDVLIARKMRKRYRLYLGQGIPDPYLFHTHKCRLDCSHQVDHQSNGSTISHQYTNKKVKKKGCLCCERKYLFECPDFDSDYDLKTVKNLNCPCEKCHPKLPKVSSEAYETCIRIHSFENENENAPTTVLREGNGQETNKRVIDLTGKTSQLRTEPKNESTGIKQSSDKVKSFHTGMEEKVRSVKLLPESRSGGSEKKVKICCCPCFKRKKKKMEPVKKETLPRSHMQMDSFILNSFIKPCKSKEFNSIDIQPLILRYSKSVQTDLMRHKPSKERKLCQCTDACILCNVTKCRGSVPPQAKIPHTLSPASNVLVQLPPGSHYHCSKECVARHPVTAYQVSKKESGNAENACTRNETRKCKTCNKGQQTDFKRERKKLKHNQKMYCCTFSSSTHEKRPDEKTDDSPDFKQNNKFAYHCTVPTFANFMTVPTPLKEKISGSDVPPFCSELKIPLRRASNHNWLGRHVEQSNVETSMTPSYKKVAVGPGTEGGDTNQMAIGCPLEIKFVNDLKSDESRTFGLIRDKTRRKGKRLKSSSSRKTSCQKLNGPLHQFHGKTGRSNKLIQVEPQSILEGRPYVDNKTVSFKSNNRYYTNLIDSFQQSEAYHPLSTKRTFTFLPGYHRRNRRNIETDMTGTQWTKFKHLANKSTLT</sequence>
<gene>
    <name evidence="2" type="ORF">RUM43_007160</name>
</gene>
<feature type="region of interest" description="Disordered" evidence="1">
    <location>
        <begin position="238"/>
        <end position="262"/>
    </location>
</feature>
<evidence type="ECO:0000313" key="2">
    <source>
        <dbReference type="EMBL" id="KAK6638890.1"/>
    </source>
</evidence>
<organism evidence="2 3">
    <name type="scientific">Polyplax serrata</name>
    <name type="common">Common mouse louse</name>
    <dbReference type="NCBI Taxonomy" id="468196"/>
    <lineage>
        <taxon>Eukaryota</taxon>
        <taxon>Metazoa</taxon>
        <taxon>Ecdysozoa</taxon>
        <taxon>Arthropoda</taxon>
        <taxon>Hexapoda</taxon>
        <taxon>Insecta</taxon>
        <taxon>Pterygota</taxon>
        <taxon>Neoptera</taxon>
        <taxon>Paraneoptera</taxon>
        <taxon>Psocodea</taxon>
        <taxon>Troctomorpha</taxon>
        <taxon>Phthiraptera</taxon>
        <taxon>Anoplura</taxon>
        <taxon>Polyplacidae</taxon>
        <taxon>Polyplax</taxon>
    </lineage>
</organism>
<feature type="compositionally biased region" description="Basic and acidic residues" evidence="1">
    <location>
        <begin position="253"/>
        <end position="262"/>
    </location>
</feature>
<dbReference type="Proteomes" id="UP001372834">
    <property type="component" value="Unassembled WGS sequence"/>
</dbReference>
<protein>
    <submittedName>
        <fullName evidence="2">Uncharacterized protein</fullName>
    </submittedName>
</protein>
<reference evidence="2 3" key="1">
    <citation type="submission" date="2023-10" db="EMBL/GenBank/DDBJ databases">
        <title>Genomes of two closely related lineages of the louse Polyplax serrata with different host specificities.</title>
        <authorList>
            <person name="Martinu J."/>
            <person name="Tarabai H."/>
            <person name="Stefka J."/>
            <person name="Hypsa V."/>
        </authorList>
    </citation>
    <scope>NUCLEOTIDE SEQUENCE [LARGE SCALE GENOMIC DNA]</scope>
    <source>
        <strain evidence="2">HR10_N</strain>
    </source>
</reference>
<dbReference type="AlphaFoldDB" id="A0AAN8P569"/>
<comment type="caution">
    <text evidence="2">The sequence shown here is derived from an EMBL/GenBank/DDBJ whole genome shotgun (WGS) entry which is preliminary data.</text>
</comment>
<dbReference type="EMBL" id="JAWJWE010000003">
    <property type="protein sequence ID" value="KAK6638890.1"/>
    <property type="molecule type" value="Genomic_DNA"/>
</dbReference>
<feature type="compositionally biased region" description="Polar residues" evidence="1">
    <location>
        <begin position="238"/>
        <end position="252"/>
    </location>
</feature>
<feature type="region of interest" description="Disordered" evidence="1">
    <location>
        <begin position="609"/>
        <end position="641"/>
    </location>
</feature>
<accession>A0AAN8P569</accession>
<feature type="compositionally biased region" description="Basic residues" evidence="1">
    <location>
        <begin position="610"/>
        <end position="619"/>
    </location>
</feature>
<name>A0AAN8P569_POLSC</name>